<organism evidence="2 3">
    <name type="scientific">Pogonomyrmex barbatus</name>
    <name type="common">red harvester ant</name>
    <dbReference type="NCBI Taxonomy" id="144034"/>
    <lineage>
        <taxon>Eukaryota</taxon>
        <taxon>Metazoa</taxon>
        <taxon>Ecdysozoa</taxon>
        <taxon>Arthropoda</taxon>
        <taxon>Hexapoda</taxon>
        <taxon>Insecta</taxon>
        <taxon>Pterygota</taxon>
        <taxon>Neoptera</taxon>
        <taxon>Endopterygota</taxon>
        <taxon>Hymenoptera</taxon>
        <taxon>Apocrita</taxon>
        <taxon>Aculeata</taxon>
        <taxon>Formicoidea</taxon>
        <taxon>Formicidae</taxon>
        <taxon>Myrmicinae</taxon>
        <taxon>Pogonomyrmex</taxon>
    </lineage>
</organism>
<reference evidence="3" key="1">
    <citation type="submission" date="2025-08" db="UniProtKB">
        <authorList>
            <consortium name="RefSeq"/>
        </authorList>
    </citation>
    <scope>IDENTIFICATION</scope>
</reference>
<dbReference type="KEGG" id="pbar:105422105"/>
<dbReference type="GeneID" id="105422105"/>
<keyword evidence="1" id="KW-1133">Transmembrane helix</keyword>
<dbReference type="AlphaFoldDB" id="A0A6I9VVA0"/>
<proteinExistence type="predicted"/>
<dbReference type="Proteomes" id="UP000504615">
    <property type="component" value="Unplaced"/>
</dbReference>
<feature type="transmembrane region" description="Helical" evidence="1">
    <location>
        <begin position="16"/>
        <end position="36"/>
    </location>
</feature>
<keyword evidence="1" id="KW-0812">Transmembrane</keyword>
<sequence length="106" mass="11491">MQFLALPSTDAYDGPSLSMTIEIAATLGDGMLILLLPKGRGRGVRSRASFIHIIIGLSCTLLLHSFRPPILAMDLDCAAVPENFFCFSSAKLYQSALLSHVLLPRD</sequence>
<protein>
    <submittedName>
        <fullName evidence="3">Uncharacterized protein LOC105422105</fullName>
    </submittedName>
</protein>
<gene>
    <name evidence="3" type="primary">LOC105422105</name>
</gene>
<dbReference type="RefSeq" id="XP_011629661.1">
    <property type="nucleotide sequence ID" value="XM_011631359.2"/>
</dbReference>
<keyword evidence="1" id="KW-0472">Membrane</keyword>
<keyword evidence="2" id="KW-1185">Reference proteome</keyword>
<name>A0A6I9VVA0_9HYME</name>
<feature type="transmembrane region" description="Helical" evidence="1">
    <location>
        <begin position="48"/>
        <end position="66"/>
    </location>
</feature>
<evidence type="ECO:0000313" key="2">
    <source>
        <dbReference type="Proteomes" id="UP000504615"/>
    </source>
</evidence>
<evidence type="ECO:0000313" key="3">
    <source>
        <dbReference type="RefSeq" id="XP_011629661.1"/>
    </source>
</evidence>
<evidence type="ECO:0000256" key="1">
    <source>
        <dbReference type="SAM" id="Phobius"/>
    </source>
</evidence>
<accession>A0A6I9VVA0</accession>